<dbReference type="EMBL" id="JAMQOP010000002">
    <property type="protein sequence ID" value="MDS0299162.1"/>
    <property type="molecule type" value="Genomic_DNA"/>
</dbReference>
<evidence type="ECO:0000256" key="1">
    <source>
        <dbReference type="SAM" id="MobiDB-lite"/>
    </source>
</evidence>
<organism evidence="2 3">
    <name type="scientific">Halogeometricum salsisoli</name>
    <dbReference type="NCBI Taxonomy" id="2950536"/>
    <lineage>
        <taxon>Archaea</taxon>
        <taxon>Methanobacteriati</taxon>
        <taxon>Methanobacteriota</taxon>
        <taxon>Stenosarchaea group</taxon>
        <taxon>Halobacteria</taxon>
        <taxon>Halobacteriales</taxon>
        <taxon>Haloferacaceae</taxon>
        <taxon>Halogeometricum</taxon>
    </lineage>
</organism>
<feature type="region of interest" description="Disordered" evidence="1">
    <location>
        <begin position="1"/>
        <end position="22"/>
    </location>
</feature>
<dbReference type="InterPro" id="IPR036390">
    <property type="entry name" value="WH_DNA-bd_sf"/>
</dbReference>
<comment type="caution">
    <text evidence="2">The sequence shown here is derived from an EMBL/GenBank/DDBJ whole genome shotgun (WGS) entry which is preliminary data.</text>
</comment>
<gene>
    <name evidence="2" type="ORF">NDI76_10450</name>
</gene>
<evidence type="ECO:0000313" key="3">
    <source>
        <dbReference type="Proteomes" id="UP001257060"/>
    </source>
</evidence>
<accession>A0ABU2GEC7</accession>
<dbReference type="InterPro" id="IPR036388">
    <property type="entry name" value="WH-like_DNA-bd_sf"/>
</dbReference>
<dbReference type="SUPFAM" id="SSF46785">
    <property type="entry name" value="Winged helix' DNA-binding domain"/>
    <property type="match status" value="1"/>
</dbReference>
<dbReference type="RefSeq" id="WP_310924023.1">
    <property type="nucleotide sequence ID" value="NZ_JAMQOP010000002.1"/>
</dbReference>
<dbReference type="Gene3D" id="1.10.10.10">
    <property type="entry name" value="Winged helix-like DNA-binding domain superfamily/Winged helix DNA-binding domain"/>
    <property type="match status" value="1"/>
</dbReference>
<name>A0ABU2GEC7_9EURY</name>
<reference evidence="2 3" key="1">
    <citation type="submission" date="2022-06" db="EMBL/GenBank/DDBJ databases">
        <title>Halogeometricum sp. a new haloarchaeum isolate from saline soil.</title>
        <authorList>
            <person name="Strakova D."/>
            <person name="Galisteo C."/>
            <person name="Sanchez-Porro C."/>
            <person name="Ventosa A."/>
        </authorList>
    </citation>
    <scope>NUCLEOTIDE SEQUENCE [LARGE SCALE GENOMIC DNA]</scope>
    <source>
        <strain evidence="2 3">S1BR25-6</strain>
    </source>
</reference>
<protein>
    <submittedName>
        <fullName evidence="2">TrmB family transcriptional regulator</fullName>
    </submittedName>
</protein>
<proteinExistence type="predicted"/>
<evidence type="ECO:0000313" key="2">
    <source>
        <dbReference type="EMBL" id="MDS0299162.1"/>
    </source>
</evidence>
<dbReference type="Proteomes" id="UP001257060">
    <property type="component" value="Unassembled WGS sequence"/>
</dbReference>
<sequence length="83" mass="8988">MQGTVQPRPAAGADSDSRSVAVPAELESPRAKLVYLFLSVQGESSVTELQNGLEMKKISLYSILGTLAERGLVHQDAERYRVA</sequence>
<keyword evidence="3" id="KW-1185">Reference proteome</keyword>